<reference evidence="4" key="1">
    <citation type="submission" date="2018-06" db="EMBL/GenBank/DDBJ databases">
        <title>Genome assembly of Danube salmon.</title>
        <authorList>
            <person name="Macqueen D.J."/>
            <person name="Gundappa M.K."/>
        </authorList>
    </citation>
    <scope>NUCLEOTIDE SEQUENCE [LARGE SCALE GENOMIC DNA]</scope>
</reference>
<evidence type="ECO:0000256" key="2">
    <source>
        <dbReference type="ARBA" id="ARBA00017475"/>
    </source>
</evidence>
<reference evidence="3" key="2">
    <citation type="submission" date="2025-08" db="UniProtKB">
        <authorList>
            <consortium name="Ensembl"/>
        </authorList>
    </citation>
    <scope>IDENTIFICATION</scope>
</reference>
<dbReference type="Proteomes" id="UP000314982">
    <property type="component" value="Unassembled WGS sequence"/>
</dbReference>
<protein>
    <recommendedName>
        <fullName evidence="2">RRP15-like protein</fullName>
    </recommendedName>
</protein>
<dbReference type="PANTHER" id="PTHR13245">
    <property type="entry name" value="RRP15-LIKE PROTEIN"/>
    <property type="match status" value="1"/>
</dbReference>
<dbReference type="InterPro" id="IPR012459">
    <property type="entry name" value="Rrp15"/>
</dbReference>
<dbReference type="PANTHER" id="PTHR13245:SF14">
    <property type="entry name" value="RRP15-LIKE PROTEIN"/>
    <property type="match status" value="1"/>
</dbReference>
<dbReference type="AlphaFoldDB" id="A0A4W5PD87"/>
<reference evidence="3" key="3">
    <citation type="submission" date="2025-09" db="UniProtKB">
        <authorList>
            <consortium name="Ensembl"/>
        </authorList>
    </citation>
    <scope>IDENTIFICATION</scope>
</reference>
<evidence type="ECO:0000313" key="4">
    <source>
        <dbReference type="Proteomes" id="UP000314982"/>
    </source>
</evidence>
<dbReference type="GO" id="GO:0000460">
    <property type="term" value="P:maturation of 5.8S rRNA"/>
    <property type="evidence" value="ECO:0007669"/>
    <property type="project" value="TreeGrafter"/>
</dbReference>
<sequence>TCQDALDGSYVDTNPNAGWAVAMAKILQKKSPESKPSILLMNKQLDKMKEEYLERKKQSDKKGTCRKLLPEGVVQLFNAMRMHQLTMDEKVEVGSLEKKKAKLLSTVSKKDFINVLGGTEGGSEKNLVWFGFWFDPGGCQFDETLL</sequence>
<accession>A0A4W5PD87</accession>
<comment type="similarity">
    <text evidence="1">Belongs to the RRP15 family.</text>
</comment>
<organism evidence="3 4">
    <name type="scientific">Hucho hucho</name>
    <name type="common">huchen</name>
    <dbReference type="NCBI Taxonomy" id="62062"/>
    <lineage>
        <taxon>Eukaryota</taxon>
        <taxon>Metazoa</taxon>
        <taxon>Chordata</taxon>
        <taxon>Craniata</taxon>
        <taxon>Vertebrata</taxon>
        <taxon>Euteleostomi</taxon>
        <taxon>Actinopterygii</taxon>
        <taxon>Neopterygii</taxon>
        <taxon>Teleostei</taxon>
        <taxon>Protacanthopterygii</taxon>
        <taxon>Salmoniformes</taxon>
        <taxon>Salmonidae</taxon>
        <taxon>Salmoninae</taxon>
        <taxon>Hucho</taxon>
    </lineage>
</organism>
<evidence type="ECO:0000313" key="3">
    <source>
        <dbReference type="Ensembl" id="ENSHHUP00000059575.1"/>
    </source>
</evidence>
<proteinExistence type="inferred from homology"/>
<name>A0A4W5PD87_9TELE</name>
<keyword evidence="4" id="KW-1185">Reference proteome</keyword>
<dbReference type="GO" id="GO:0000470">
    <property type="term" value="P:maturation of LSU-rRNA"/>
    <property type="evidence" value="ECO:0007669"/>
    <property type="project" value="TreeGrafter"/>
</dbReference>
<dbReference type="Ensembl" id="ENSHHUT00000061610.1">
    <property type="protein sequence ID" value="ENSHHUP00000059575.1"/>
    <property type="gene ID" value="ENSHHUG00000035386.1"/>
</dbReference>
<dbReference type="GO" id="GO:0030687">
    <property type="term" value="C:preribosome, large subunit precursor"/>
    <property type="evidence" value="ECO:0007669"/>
    <property type="project" value="TreeGrafter"/>
</dbReference>
<dbReference type="STRING" id="62062.ENSHHUP00000059575"/>
<dbReference type="GeneTree" id="ENSGT00980000202590"/>
<evidence type="ECO:0000256" key="1">
    <source>
        <dbReference type="ARBA" id="ARBA00007462"/>
    </source>
</evidence>
<dbReference type="Pfam" id="PF07890">
    <property type="entry name" value="Rrp15p"/>
    <property type="match status" value="1"/>
</dbReference>